<dbReference type="InterPro" id="IPR011059">
    <property type="entry name" value="Metal-dep_hydrolase_composite"/>
</dbReference>
<accession>A0AAD6K046</accession>
<keyword evidence="3" id="KW-1185">Reference proteome</keyword>
<dbReference type="Gene3D" id="3.20.20.140">
    <property type="entry name" value="Metal-dependent hydrolases"/>
    <property type="match status" value="1"/>
</dbReference>
<proteinExistence type="predicted"/>
<dbReference type="GO" id="GO:0016810">
    <property type="term" value="F:hydrolase activity, acting on carbon-nitrogen (but not peptide) bonds"/>
    <property type="evidence" value="ECO:0007669"/>
    <property type="project" value="InterPro"/>
</dbReference>
<dbReference type="PANTHER" id="PTHR22642:SF2">
    <property type="entry name" value="PROTEIN LONG AFTER FAR-RED 3"/>
    <property type="match status" value="1"/>
</dbReference>
<comment type="caution">
    <text evidence="2">The sequence shown here is derived from an EMBL/GenBank/DDBJ whole genome shotgun (WGS) entry which is preliminary data.</text>
</comment>
<evidence type="ECO:0000313" key="2">
    <source>
        <dbReference type="EMBL" id="KAJ6414470.1"/>
    </source>
</evidence>
<dbReference type="InterPro" id="IPR013108">
    <property type="entry name" value="Amidohydro_3"/>
</dbReference>
<dbReference type="Gene3D" id="3.10.310.70">
    <property type="match status" value="1"/>
</dbReference>
<dbReference type="AlphaFoldDB" id="A0AAD6K046"/>
<name>A0AAD6K046_9ROSI</name>
<dbReference type="Gene3D" id="2.30.40.10">
    <property type="entry name" value="Urease, subunit C, domain 1"/>
    <property type="match status" value="1"/>
</dbReference>
<dbReference type="EMBL" id="JAPFFJ010000012">
    <property type="protein sequence ID" value="KAJ6414470.1"/>
    <property type="molecule type" value="Genomic_DNA"/>
</dbReference>
<evidence type="ECO:0000313" key="3">
    <source>
        <dbReference type="Proteomes" id="UP001162972"/>
    </source>
</evidence>
<organism evidence="2 3">
    <name type="scientific">Salix udensis</name>
    <dbReference type="NCBI Taxonomy" id="889485"/>
    <lineage>
        <taxon>Eukaryota</taxon>
        <taxon>Viridiplantae</taxon>
        <taxon>Streptophyta</taxon>
        <taxon>Embryophyta</taxon>
        <taxon>Tracheophyta</taxon>
        <taxon>Spermatophyta</taxon>
        <taxon>Magnoliopsida</taxon>
        <taxon>eudicotyledons</taxon>
        <taxon>Gunneridae</taxon>
        <taxon>Pentapetalae</taxon>
        <taxon>rosids</taxon>
        <taxon>fabids</taxon>
        <taxon>Malpighiales</taxon>
        <taxon>Salicaceae</taxon>
        <taxon>Saliceae</taxon>
        <taxon>Salix</taxon>
    </lineage>
</organism>
<sequence length="154" mass="16688">MNRFTFFSAALVLAVAFLSLNISPQGWLSLVLKRLSTKELAADLIVKNAVIFTSDASMPVADSMAIQNGRILRVGNYSSLQDLVGGGTKELNVEGKVLVPGFIDSHVHLIYGGLQMGRVELRGVNQKEEFVRRVKEAVGNVKQGSWVLGGGMEQ</sequence>
<feature type="domain" description="Amidohydrolase 3" evidence="1">
    <location>
        <begin position="91"/>
        <end position="152"/>
    </location>
</feature>
<dbReference type="Proteomes" id="UP001162972">
    <property type="component" value="Chromosome 3"/>
</dbReference>
<protein>
    <recommendedName>
        <fullName evidence="1">Amidohydrolase 3 domain-containing protein</fullName>
    </recommendedName>
</protein>
<evidence type="ECO:0000259" key="1">
    <source>
        <dbReference type="Pfam" id="PF07969"/>
    </source>
</evidence>
<dbReference type="Pfam" id="PF07969">
    <property type="entry name" value="Amidohydro_3"/>
    <property type="match status" value="1"/>
</dbReference>
<dbReference type="PANTHER" id="PTHR22642">
    <property type="entry name" value="IMIDAZOLONEPROPIONASE"/>
    <property type="match status" value="1"/>
</dbReference>
<dbReference type="SUPFAM" id="SSF51338">
    <property type="entry name" value="Composite domain of metallo-dependent hydrolases"/>
    <property type="match status" value="1"/>
</dbReference>
<reference evidence="2 3" key="1">
    <citation type="journal article" date="2023" name="Int. J. Mol. Sci.">
        <title>De Novo Assembly and Annotation of 11 Diverse Shrub Willow (Salix) Genomes Reveals Novel Gene Organization in Sex-Linked Regions.</title>
        <authorList>
            <person name="Hyden B."/>
            <person name="Feng K."/>
            <person name="Yates T.B."/>
            <person name="Jawdy S."/>
            <person name="Cereghino C."/>
            <person name="Smart L.B."/>
            <person name="Muchero W."/>
        </authorList>
    </citation>
    <scope>NUCLEOTIDE SEQUENCE [LARGE SCALE GENOMIC DNA]</scope>
    <source>
        <tissue evidence="2">Shoot tip</tissue>
    </source>
</reference>
<gene>
    <name evidence="2" type="ORF">OIU84_003466</name>
</gene>